<dbReference type="Gene3D" id="3.40.640.10">
    <property type="entry name" value="Type I PLP-dependent aspartate aminotransferase-like (Major domain)"/>
    <property type="match status" value="1"/>
</dbReference>
<evidence type="ECO:0000256" key="3">
    <source>
        <dbReference type="ARBA" id="ARBA00022679"/>
    </source>
</evidence>
<comment type="cofactor">
    <cofactor evidence="1">
        <name>pyridoxal 5'-phosphate</name>
        <dbReference type="ChEBI" id="CHEBI:597326"/>
    </cofactor>
</comment>
<evidence type="ECO:0000256" key="5">
    <source>
        <dbReference type="ARBA" id="ARBA00023315"/>
    </source>
</evidence>
<evidence type="ECO:0000256" key="2">
    <source>
        <dbReference type="ARBA" id="ARBA00013187"/>
    </source>
</evidence>
<dbReference type="Pfam" id="PF00155">
    <property type="entry name" value="Aminotran_1_2"/>
    <property type="match status" value="1"/>
</dbReference>
<comment type="caution">
    <text evidence="8">The sequence shown here is derived from an EMBL/GenBank/DDBJ whole genome shotgun (WGS) entry which is preliminary data.</text>
</comment>
<evidence type="ECO:0000256" key="1">
    <source>
        <dbReference type="ARBA" id="ARBA00001933"/>
    </source>
</evidence>
<dbReference type="Gene3D" id="3.90.1150.10">
    <property type="entry name" value="Aspartate Aminotransferase, domain 1"/>
    <property type="match status" value="1"/>
</dbReference>
<dbReference type="PANTHER" id="PTHR13693:SF100">
    <property type="entry name" value="8-AMINO-7-OXONONANOATE SYNTHASE"/>
    <property type="match status" value="1"/>
</dbReference>
<dbReference type="InterPro" id="IPR004839">
    <property type="entry name" value="Aminotransferase_I/II_large"/>
</dbReference>
<proteinExistence type="predicted"/>
<protein>
    <recommendedName>
        <fullName evidence="2">8-amino-7-oxononanoate synthase</fullName>
        <ecNumber evidence="2">2.3.1.47</ecNumber>
    </recommendedName>
</protein>
<keyword evidence="9" id="KW-1185">Reference proteome</keyword>
<keyword evidence="5" id="KW-0012">Acyltransferase</keyword>
<dbReference type="InterPro" id="IPR015422">
    <property type="entry name" value="PyrdxlP-dep_Trfase_small"/>
</dbReference>
<accession>A0A418Q8M9</accession>
<dbReference type="InterPro" id="IPR015421">
    <property type="entry name" value="PyrdxlP-dep_Trfase_major"/>
</dbReference>
<dbReference type="RefSeq" id="WP_119664242.1">
    <property type="nucleotide sequence ID" value="NZ_QXJK01000002.1"/>
</dbReference>
<evidence type="ECO:0000256" key="4">
    <source>
        <dbReference type="ARBA" id="ARBA00022898"/>
    </source>
</evidence>
<dbReference type="EMBL" id="QXJK01000002">
    <property type="protein sequence ID" value="RIX36057.1"/>
    <property type="molecule type" value="Genomic_DNA"/>
</dbReference>
<dbReference type="AlphaFoldDB" id="A0A418Q8M9"/>
<dbReference type="InterPro" id="IPR015424">
    <property type="entry name" value="PyrdxlP-dep_Trfase"/>
</dbReference>
<dbReference type="OrthoDB" id="9807157at2"/>
<evidence type="ECO:0000256" key="6">
    <source>
        <dbReference type="ARBA" id="ARBA00047715"/>
    </source>
</evidence>
<dbReference type="EC" id="2.3.1.47" evidence="2"/>
<evidence type="ECO:0000259" key="7">
    <source>
        <dbReference type="Pfam" id="PF00155"/>
    </source>
</evidence>
<name>A0A418Q8M9_9CORY</name>
<dbReference type="InterPro" id="IPR050087">
    <property type="entry name" value="AON_synthase_class-II"/>
</dbReference>
<keyword evidence="3" id="KW-0808">Transferase</keyword>
<comment type="catalytic activity">
    <reaction evidence="6">
        <text>6-carboxyhexanoyl-[ACP] + L-alanine + H(+) = (8S)-8-amino-7-oxononanoate + holo-[ACP] + CO2</text>
        <dbReference type="Rhea" id="RHEA:42288"/>
        <dbReference type="Rhea" id="RHEA-COMP:9685"/>
        <dbReference type="Rhea" id="RHEA-COMP:9955"/>
        <dbReference type="ChEBI" id="CHEBI:15378"/>
        <dbReference type="ChEBI" id="CHEBI:16526"/>
        <dbReference type="ChEBI" id="CHEBI:57972"/>
        <dbReference type="ChEBI" id="CHEBI:64479"/>
        <dbReference type="ChEBI" id="CHEBI:78846"/>
        <dbReference type="ChEBI" id="CHEBI:149468"/>
        <dbReference type="EC" id="2.3.1.47"/>
    </reaction>
</comment>
<organism evidence="8 9">
    <name type="scientific">Corynebacterium falsenii</name>
    <dbReference type="NCBI Taxonomy" id="108486"/>
    <lineage>
        <taxon>Bacteria</taxon>
        <taxon>Bacillati</taxon>
        <taxon>Actinomycetota</taxon>
        <taxon>Actinomycetes</taxon>
        <taxon>Mycobacteriales</taxon>
        <taxon>Corynebacteriaceae</taxon>
        <taxon>Corynebacterium</taxon>
    </lineage>
</organism>
<dbReference type="STRING" id="1451189.CFAL_00635"/>
<evidence type="ECO:0000313" key="8">
    <source>
        <dbReference type="EMBL" id="RIX36057.1"/>
    </source>
</evidence>
<keyword evidence="4" id="KW-0663">Pyridoxal phosphate</keyword>
<dbReference type="GO" id="GO:0009102">
    <property type="term" value="P:biotin biosynthetic process"/>
    <property type="evidence" value="ECO:0007669"/>
    <property type="project" value="TreeGrafter"/>
</dbReference>
<dbReference type="Proteomes" id="UP000285278">
    <property type="component" value="Unassembled WGS sequence"/>
</dbReference>
<gene>
    <name evidence="8" type="ORF">D3M95_01755</name>
</gene>
<feature type="domain" description="Aminotransferase class I/classII large" evidence="7">
    <location>
        <begin position="48"/>
        <end position="408"/>
    </location>
</feature>
<sequence length="417" mass="43574">MSSNLPTQWSQSITDRLDTWDGTGLTRTMAEFSTGQDPICTIDGDSRVLFSSSNYLGLAQHPQVVGAAQTALEIYGAGSGGSRLTTGTTDLHNGVERRIASWLGYPECCFFATGYQANVGLISTLADEATIIFSDQRNHASIIDGCRLAKATRGTRTVVFPHRDAAALRTLLADYRTIYPDHRFLVMSDGVFSMDGTSADLPSLVDTAHEFGALVIVDDAHGIGTIGASGRGVIDVSPDHAPDILVGTASKALGAEGGFVCAPEPVVRLLRNQARSFVFSTSTSAANMAAVGAAVGVVRSAGSPVSQLQANSLALREQLRDAGILETDGTDGTDGSAVPADPTECSPIIPIPIGAESTAMAVAAELRSRGFHVPAIRYPTVPRGAAILRVTVMATHSSSQITDFVDAITDALAHVSD</sequence>
<reference evidence="8 9" key="1">
    <citation type="submission" date="2018-09" db="EMBL/GenBank/DDBJ databases">
        <title>Optimization and identification of Corynebacterium falsenii FN1-14 from fish paste.</title>
        <authorList>
            <person name="Daroonpunt R."/>
            <person name="Tanasupawat S."/>
        </authorList>
    </citation>
    <scope>NUCLEOTIDE SEQUENCE [LARGE SCALE GENOMIC DNA]</scope>
    <source>
        <strain evidence="8 9">FN1-14</strain>
    </source>
</reference>
<dbReference type="GO" id="GO:0008710">
    <property type="term" value="F:8-amino-7-oxononanoate synthase activity"/>
    <property type="evidence" value="ECO:0007669"/>
    <property type="project" value="UniProtKB-EC"/>
</dbReference>
<dbReference type="PANTHER" id="PTHR13693">
    <property type="entry name" value="CLASS II AMINOTRANSFERASE/8-AMINO-7-OXONONANOATE SYNTHASE"/>
    <property type="match status" value="1"/>
</dbReference>
<evidence type="ECO:0000313" key="9">
    <source>
        <dbReference type="Proteomes" id="UP000285278"/>
    </source>
</evidence>
<dbReference type="GO" id="GO:0030170">
    <property type="term" value="F:pyridoxal phosphate binding"/>
    <property type="evidence" value="ECO:0007669"/>
    <property type="project" value="InterPro"/>
</dbReference>
<dbReference type="SUPFAM" id="SSF53383">
    <property type="entry name" value="PLP-dependent transferases"/>
    <property type="match status" value="1"/>
</dbReference>